<feature type="compositionally biased region" description="Polar residues" evidence="1">
    <location>
        <begin position="149"/>
        <end position="164"/>
    </location>
</feature>
<dbReference type="Proteomes" id="UP001303408">
    <property type="component" value="Chromosome"/>
</dbReference>
<reference evidence="4" key="1">
    <citation type="submission" date="2023-09" db="EMBL/GenBank/DDBJ databases">
        <title>Demequina sp. a novel bacteria isolated from Capsicum annuum.</title>
        <authorList>
            <person name="Humaira Z."/>
            <person name="Lee J."/>
            <person name="Cho D."/>
        </authorList>
    </citation>
    <scope>NUCLEOTIDE SEQUENCE</scope>
    <source>
        <strain evidence="4">PMTSA13</strain>
    </source>
</reference>
<evidence type="ECO:0000256" key="1">
    <source>
        <dbReference type="SAM" id="MobiDB-lite"/>
    </source>
</evidence>
<keyword evidence="2" id="KW-1133">Transmembrane helix</keyword>
<feature type="region of interest" description="Disordered" evidence="1">
    <location>
        <begin position="149"/>
        <end position="189"/>
    </location>
</feature>
<evidence type="ECO:0000256" key="2">
    <source>
        <dbReference type="SAM" id="Phobius"/>
    </source>
</evidence>
<feature type="transmembrane region" description="Helical" evidence="2">
    <location>
        <begin position="763"/>
        <end position="782"/>
    </location>
</feature>
<dbReference type="EMBL" id="CP134880">
    <property type="protein sequence ID" value="WNM27556.1"/>
    <property type="molecule type" value="Genomic_DNA"/>
</dbReference>
<keyword evidence="2" id="KW-0812">Transmembrane</keyword>
<dbReference type="AlphaFoldDB" id="A0AA96JD16"/>
<feature type="domain" description="Phage tail tape measure protein" evidence="3">
    <location>
        <begin position="249"/>
        <end position="451"/>
    </location>
</feature>
<feature type="transmembrane region" description="Helical" evidence="2">
    <location>
        <begin position="642"/>
        <end position="661"/>
    </location>
</feature>
<feature type="transmembrane region" description="Helical" evidence="2">
    <location>
        <begin position="604"/>
        <end position="622"/>
    </location>
</feature>
<dbReference type="KEGG" id="dcp:RN607_00720"/>
<dbReference type="InterPro" id="IPR010090">
    <property type="entry name" value="Phage_tape_meas"/>
</dbReference>
<organism evidence="4">
    <name type="scientific">Demequina capsici</name>
    <dbReference type="NCBI Taxonomy" id="3075620"/>
    <lineage>
        <taxon>Bacteria</taxon>
        <taxon>Bacillati</taxon>
        <taxon>Actinomycetota</taxon>
        <taxon>Actinomycetes</taxon>
        <taxon>Micrococcales</taxon>
        <taxon>Demequinaceae</taxon>
        <taxon>Demequina</taxon>
    </lineage>
</organism>
<accession>A0AA96JD16</accession>
<name>A0AA96JD16_9MICO</name>
<protein>
    <submittedName>
        <fullName evidence="4">Phage tail tape measure protein</fullName>
    </submittedName>
</protein>
<proteinExistence type="predicted"/>
<dbReference type="Pfam" id="PF10145">
    <property type="entry name" value="PhageMin_Tail"/>
    <property type="match status" value="1"/>
</dbReference>
<keyword evidence="2" id="KW-0472">Membrane</keyword>
<evidence type="ECO:0000313" key="4">
    <source>
        <dbReference type="EMBL" id="WNM27556.1"/>
    </source>
</evidence>
<feature type="transmembrane region" description="Helical" evidence="2">
    <location>
        <begin position="739"/>
        <end position="756"/>
    </location>
</feature>
<dbReference type="RefSeq" id="WP_313543646.1">
    <property type="nucleotide sequence ID" value="NZ_CP134880.1"/>
</dbReference>
<sequence length="1110" mass="115928">MADEVWLDVLPSMRGFAGTLTKEVTKAAKDAGDKGGKEYKKALEKGADGSGDALVAELETAQKRAAGLVAKLSGEVSRARQSQARASAELLTAEQRVTDATAKYGEESNQARAAVLKLEAAKEKATQATQTFTNAENALKEGQKSLKETTTQLTDAQQKSGTEATKSKSIWEKLTGSQRDNETQTDRNTGSIGSLIAKFTAATGAAALLAAAFGTALTEETVGDRLAAQLDATPVQAQAYGEAAGSLWANAYGDSIGEVGDAVDSIVSSIDGMRDASTSSIEDITGKALSLSDAFGIDVTESARNAGILIKTGLASDAEDAFDLMTASLQQVPAALRGEVTDATQEYSDSLAQLGLSGEEAMGLLVSATENGQYGVDKMGDALKELTIRSSDMSTSSVAAYKAAGLSAQDMSDRFLAGGDVARGALADLVTGLQSITDPAAQANASIALFGTPLEDLGTGDIPSFLDQLATMGGALGDVSGSAEDLSNTLYDNTSTSLESLKRGFSQALSEGIEPFLGPADEVLGWVQDVLPGIQDVISILFNGDYTGGLADSFGIYEDSGFVDFLFSARDAAIELGSWLKGTLLPALESFGSWLTSGSAGAEVFATAVGAIVAGVITWTAVTRTATAVQAAFAVVMDANPIMLIVTAIAALVAGLVYFFTQTETGRQLWETFTTALADGWNWVVGVVQAAWTDVLKPTWDALVAAATWLWESVLSPIFDAISFGWSLLATGFQFYWDYYLSPMLTIFAATISWLWDTVAKPVWDVMKIAWGVLVAGITWYWDHVLSPMFDAAGTVISWLWNNVAKPVWDKMKSGWNTLVGGITDIWDNKLKPAFDALKSFIDTTLPDAFEAGKDAIGSAWNKIKGLAAKPINFVIDTVYNNGFRSVINKVAGWVGAPELPSLPTIPEYAKGGLAGTGWAVVGEQGPELVNFDKPGRVYTAGQTATALAGAVSINTHTAAAGPVAGATASSGSAYRTLLDVAAAGSTRGAWPVFTMTASGTPVIVSSGGGGKGIDPTAYVKYDNGGVLQPGATGAVNATGRPEAVLTEAQWTSIERIADNAGLSLSEIDLSDRTLRKLAQYLLEADERAVARGLAKAAREAQLVTRMGGA</sequence>
<evidence type="ECO:0000259" key="3">
    <source>
        <dbReference type="Pfam" id="PF10145"/>
    </source>
</evidence>
<gene>
    <name evidence="4" type="ORF">RN607_00720</name>
</gene>